<dbReference type="SUPFAM" id="SSF103473">
    <property type="entry name" value="MFS general substrate transporter"/>
    <property type="match status" value="1"/>
</dbReference>
<feature type="transmembrane region" description="Helical" evidence="9">
    <location>
        <begin position="342"/>
        <end position="362"/>
    </location>
</feature>
<evidence type="ECO:0000256" key="9">
    <source>
        <dbReference type="SAM" id="Phobius"/>
    </source>
</evidence>
<keyword evidence="11" id="KW-1185">Reference proteome</keyword>
<comment type="similarity">
    <text evidence="2">Belongs to the major facilitator superfamily. Proton-dependent oligopeptide transporter (POT/PTR) (TC 2.A.17) family.</text>
</comment>
<sequence length="480" mass="53331">MSSDKSLSEYPKSVFLILGTEFCERFNYYGMRTILVIYLTEWLGQGYDSAVAIFHMFTMMSYFCPLMGAIIADGYLGRYKTILYISLVYAAGTLVLSLTAFPPPEMYGPVIGLLLISLGTGGIKPCVTAFGGDQFSTGQEKWRTSFFSAFYFMINCGSMLSTFITPVLRADVHCIKDSCYPLAFGVPTVLMLTSIVIFFSGRNHYKHVPPTGNLFGQVARCVWRGAKLRIRNGKKEGQGAHWMDYATDKFEDGFVSDVKALLNVLWLFLPLPLFWALFDQQGSRWTLQAVDMNGDVGNLGRLKPDQMQVLNPILIVLLIPVFERVIYPCLDRVRVPNKPLQRICVGMLLCSGSFVLAGFVQLKLETGKESPLNGQSGVTFLNAASCNATVKTSFYSGSLPQGEISGAHHIPAGNFELKFGCDSKSSWDSSFSQTFTTQRSKAYRVVIFSIDSKNVSAAAFPDERHHDKEGKSLVRYVKSL</sequence>
<reference evidence="10 11" key="1">
    <citation type="journal article" date="2021" name="Elife">
        <title>Chloroplast acquisition without the gene transfer in kleptoplastic sea slugs, Plakobranchus ocellatus.</title>
        <authorList>
            <person name="Maeda T."/>
            <person name="Takahashi S."/>
            <person name="Yoshida T."/>
            <person name="Shimamura S."/>
            <person name="Takaki Y."/>
            <person name="Nagai Y."/>
            <person name="Toyoda A."/>
            <person name="Suzuki Y."/>
            <person name="Arimoto A."/>
            <person name="Ishii H."/>
            <person name="Satoh N."/>
            <person name="Nishiyama T."/>
            <person name="Hasebe M."/>
            <person name="Maruyama T."/>
            <person name="Minagawa J."/>
            <person name="Obokata J."/>
            <person name="Shigenobu S."/>
        </authorList>
    </citation>
    <scope>NUCLEOTIDE SEQUENCE [LARGE SCALE GENOMIC DNA]</scope>
</reference>
<dbReference type="Proteomes" id="UP000762676">
    <property type="component" value="Unassembled WGS sequence"/>
</dbReference>
<evidence type="ECO:0000313" key="10">
    <source>
        <dbReference type="EMBL" id="GFR95580.1"/>
    </source>
</evidence>
<evidence type="ECO:0000313" key="11">
    <source>
        <dbReference type="Proteomes" id="UP000762676"/>
    </source>
</evidence>
<keyword evidence="5" id="KW-0571">Peptide transport</keyword>
<feature type="transmembrane region" description="Helical" evidence="9">
    <location>
        <begin position="309"/>
        <end position="330"/>
    </location>
</feature>
<feature type="transmembrane region" description="Helical" evidence="9">
    <location>
        <begin position="50"/>
        <end position="70"/>
    </location>
</feature>
<evidence type="ECO:0000256" key="1">
    <source>
        <dbReference type="ARBA" id="ARBA00004141"/>
    </source>
</evidence>
<keyword evidence="6" id="KW-0653">Protein transport</keyword>
<organism evidence="10 11">
    <name type="scientific">Elysia marginata</name>
    <dbReference type="NCBI Taxonomy" id="1093978"/>
    <lineage>
        <taxon>Eukaryota</taxon>
        <taxon>Metazoa</taxon>
        <taxon>Spiralia</taxon>
        <taxon>Lophotrochozoa</taxon>
        <taxon>Mollusca</taxon>
        <taxon>Gastropoda</taxon>
        <taxon>Heterobranchia</taxon>
        <taxon>Euthyneura</taxon>
        <taxon>Panpulmonata</taxon>
        <taxon>Sacoglossa</taxon>
        <taxon>Placobranchoidea</taxon>
        <taxon>Plakobranchidae</taxon>
        <taxon>Elysia</taxon>
    </lineage>
</organism>
<dbReference type="GO" id="GO:0022857">
    <property type="term" value="F:transmembrane transporter activity"/>
    <property type="evidence" value="ECO:0007669"/>
    <property type="project" value="InterPro"/>
</dbReference>
<accession>A0AAV4HFE9</accession>
<keyword evidence="7 9" id="KW-1133">Transmembrane helix</keyword>
<evidence type="ECO:0000256" key="8">
    <source>
        <dbReference type="ARBA" id="ARBA00023136"/>
    </source>
</evidence>
<feature type="transmembrane region" description="Helical" evidence="9">
    <location>
        <begin position="260"/>
        <end position="278"/>
    </location>
</feature>
<keyword evidence="4 9" id="KW-0812">Transmembrane</keyword>
<feature type="transmembrane region" description="Helical" evidence="9">
    <location>
        <begin position="180"/>
        <end position="199"/>
    </location>
</feature>
<dbReference type="InterPro" id="IPR036259">
    <property type="entry name" value="MFS_trans_sf"/>
</dbReference>
<dbReference type="AlphaFoldDB" id="A0AAV4HFE9"/>
<dbReference type="GO" id="GO:0015031">
    <property type="term" value="P:protein transport"/>
    <property type="evidence" value="ECO:0007669"/>
    <property type="project" value="UniProtKB-KW"/>
</dbReference>
<dbReference type="PANTHER" id="PTHR11654">
    <property type="entry name" value="OLIGOPEPTIDE TRANSPORTER-RELATED"/>
    <property type="match status" value="1"/>
</dbReference>
<evidence type="ECO:0000256" key="6">
    <source>
        <dbReference type="ARBA" id="ARBA00022927"/>
    </source>
</evidence>
<comment type="caution">
    <text evidence="10">The sequence shown here is derived from an EMBL/GenBank/DDBJ whole genome shotgun (WGS) entry which is preliminary data.</text>
</comment>
<dbReference type="Gene3D" id="1.20.1250.20">
    <property type="entry name" value="MFS general substrate transporter like domains"/>
    <property type="match status" value="1"/>
</dbReference>
<dbReference type="PROSITE" id="PS01022">
    <property type="entry name" value="PTR2_1"/>
    <property type="match status" value="1"/>
</dbReference>
<dbReference type="GO" id="GO:0006857">
    <property type="term" value="P:oligopeptide transport"/>
    <property type="evidence" value="ECO:0007669"/>
    <property type="project" value="InterPro"/>
</dbReference>
<evidence type="ECO:0000256" key="4">
    <source>
        <dbReference type="ARBA" id="ARBA00022692"/>
    </source>
</evidence>
<feature type="transmembrane region" description="Helical" evidence="9">
    <location>
        <begin position="82"/>
        <end position="101"/>
    </location>
</feature>
<keyword evidence="3" id="KW-0813">Transport</keyword>
<keyword evidence="8 9" id="KW-0472">Membrane</keyword>
<dbReference type="InterPro" id="IPR018456">
    <property type="entry name" value="PTR2_symporter_CS"/>
</dbReference>
<dbReference type="Pfam" id="PF00854">
    <property type="entry name" value="PTR2"/>
    <property type="match status" value="1"/>
</dbReference>
<dbReference type="EMBL" id="BMAT01005552">
    <property type="protein sequence ID" value="GFR95580.1"/>
    <property type="molecule type" value="Genomic_DNA"/>
</dbReference>
<protein>
    <submittedName>
        <fullName evidence="10">Solute carrier family 15 member 1</fullName>
    </submittedName>
</protein>
<evidence type="ECO:0000256" key="7">
    <source>
        <dbReference type="ARBA" id="ARBA00022989"/>
    </source>
</evidence>
<name>A0AAV4HFE9_9GAST</name>
<feature type="transmembrane region" description="Helical" evidence="9">
    <location>
        <begin position="107"/>
        <end position="127"/>
    </location>
</feature>
<comment type="subcellular location">
    <subcellularLocation>
        <location evidence="1">Membrane</location>
        <topology evidence="1">Multi-pass membrane protein</topology>
    </subcellularLocation>
</comment>
<evidence type="ECO:0000256" key="5">
    <source>
        <dbReference type="ARBA" id="ARBA00022856"/>
    </source>
</evidence>
<feature type="transmembrane region" description="Helical" evidence="9">
    <location>
        <begin position="148"/>
        <end position="168"/>
    </location>
</feature>
<dbReference type="CDD" id="cd17347">
    <property type="entry name" value="MFS_SLC15A1_2_like"/>
    <property type="match status" value="1"/>
</dbReference>
<evidence type="ECO:0000256" key="2">
    <source>
        <dbReference type="ARBA" id="ARBA00005982"/>
    </source>
</evidence>
<dbReference type="InterPro" id="IPR000109">
    <property type="entry name" value="POT_fam"/>
</dbReference>
<dbReference type="FunFam" id="1.20.1250.20:FF:000049">
    <property type="entry name" value="Solute carrier family 15 member 2"/>
    <property type="match status" value="1"/>
</dbReference>
<dbReference type="GO" id="GO:0016020">
    <property type="term" value="C:membrane"/>
    <property type="evidence" value="ECO:0007669"/>
    <property type="project" value="UniProtKB-SubCell"/>
</dbReference>
<evidence type="ECO:0000256" key="3">
    <source>
        <dbReference type="ARBA" id="ARBA00022448"/>
    </source>
</evidence>
<gene>
    <name evidence="10" type="ORF">ElyMa_002697200</name>
</gene>
<proteinExistence type="inferred from homology"/>